<gene>
    <name evidence="1" type="ORF">RhiirC2_749322</name>
</gene>
<dbReference type="AlphaFoldDB" id="A0A2N1N4Y2"/>
<proteinExistence type="predicted"/>
<evidence type="ECO:0000313" key="1">
    <source>
        <dbReference type="EMBL" id="PKK68921.1"/>
    </source>
</evidence>
<dbReference type="EMBL" id="LLXL01000787">
    <property type="protein sequence ID" value="PKK68921.1"/>
    <property type="molecule type" value="Genomic_DNA"/>
</dbReference>
<comment type="caution">
    <text evidence="1">The sequence shown here is derived from an EMBL/GenBank/DDBJ whole genome shotgun (WGS) entry which is preliminary data.</text>
</comment>
<reference evidence="1 2" key="2">
    <citation type="submission" date="2017-10" db="EMBL/GenBank/DDBJ databases">
        <title>Extensive intraspecific genome diversity in a model arbuscular mycorrhizal fungus.</title>
        <authorList>
            <person name="Chen E.C.H."/>
            <person name="Morin E."/>
            <person name="Baudet D."/>
            <person name="Noel J."/>
            <person name="Ndikumana S."/>
            <person name="Charron P."/>
            <person name="St-Onge C."/>
            <person name="Giorgi J."/>
            <person name="Grigoriev I.V."/>
            <person name="Roux C."/>
            <person name="Martin F.M."/>
            <person name="Corradi N."/>
        </authorList>
    </citation>
    <scope>NUCLEOTIDE SEQUENCE [LARGE SCALE GENOMIC DNA]</scope>
    <source>
        <strain evidence="1 2">C2</strain>
    </source>
</reference>
<dbReference type="Proteomes" id="UP000233469">
    <property type="component" value="Unassembled WGS sequence"/>
</dbReference>
<protein>
    <submittedName>
        <fullName evidence="1">Uncharacterized protein</fullName>
    </submittedName>
</protein>
<organism evidence="1 2">
    <name type="scientific">Rhizophagus irregularis</name>
    <dbReference type="NCBI Taxonomy" id="588596"/>
    <lineage>
        <taxon>Eukaryota</taxon>
        <taxon>Fungi</taxon>
        <taxon>Fungi incertae sedis</taxon>
        <taxon>Mucoromycota</taxon>
        <taxon>Glomeromycotina</taxon>
        <taxon>Glomeromycetes</taxon>
        <taxon>Glomerales</taxon>
        <taxon>Glomeraceae</taxon>
        <taxon>Rhizophagus</taxon>
    </lineage>
</organism>
<evidence type="ECO:0000313" key="2">
    <source>
        <dbReference type="Proteomes" id="UP000233469"/>
    </source>
</evidence>
<name>A0A2N1N4Y2_9GLOM</name>
<sequence>MKSIFKSTFLWQIPSCGKYLCYTNFLKGHFSYLKKDFTVISFENCNGQMYFFQ</sequence>
<accession>A0A2N1N4Y2</accession>
<reference evidence="1 2" key="1">
    <citation type="submission" date="2016-04" db="EMBL/GenBank/DDBJ databases">
        <title>Genome analyses suggest a sexual origin of heterokaryosis in a supposedly ancient asexual fungus.</title>
        <authorList>
            <person name="Ropars J."/>
            <person name="Sedzielewska K."/>
            <person name="Noel J."/>
            <person name="Charron P."/>
            <person name="Farinelli L."/>
            <person name="Marton T."/>
            <person name="Kruger M."/>
            <person name="Pelin A."/>
            <person name="Brachmann A."/>
            <person name="Corradi N."/>
        </authorList>
    </citation>
    <scope>NUCLEOTIDE SEQUENCE [LARGE SCALE GENOMIC DNA]</scope>
    <source>
        <strain evidence="1 2">C2</strain>
    </source>
</reference>